<evidence type="ECO:0000313" key="2">
    <source>
        <dbReference type="Proteomes" id="UP000647172"/>
    </source>
</evidence>
<keyword evidence="2" id="KW-1185">Reference proteome</keyword>
<sequence>MPVAILARYQYGVHVFSPGDRCPARIELSDFQLLWLRRRPYATQSVRPDYECQLEFRHNGPHGALGQQCDEIEWWVRWTLRASTVDQVTACPGVRDQPDDPQDDETCLLFEGHPGRHSFDLGQW</sequence>
<gene>
    <name evidence="1" type="ORF">Ani05nite_06690</name>
</gene>
<accession>A0A919MRN6</accession>
<reference evidence="1" key="1">
    <citation type="submission" date="2021-01" db="EMBL/GenBank/DDBJ databases">
        <title>Whole genome shotgun sequence of Actinoplanes nipponensis NBRC 14063.</title>
        <authorList>
            <person name="Komaki H."/>
            <person name="Tamura T."/>
        </authorList>
    </citation>
    <scope>NUCLEOTIDE SEQUENCE</scope>
    <source>
        <strain evidence="1">NBRC 14063</strain>
    </source>
</reference>
<organism evidence="1 2">
    <name type="scientific">Actinoplanes nipponensis</name>
    <dbReference type="NCBI Taxonomy" id="135950"/>
    <lineage>
        <taxon>Bacteria</taxon>
        <taxon>Bacillati</taxon>
        <taxon>Actinomycetota</taxon>
        <taxon>Actinomycetes</taxon>
        <taxon>Micromonosporales</taxon>
        <taxon>Micromonosporaceae</taxon>
        <taxon>Actinoplanes</taxon>
    </lineage>
</organism>
<dbReference type="Proteomes" id="UP000647172">
    <property type="component" value="Unassembled WGS sequence"/>
</dbReference>
<proteinExistence type="predicted"/>
<dbReference type="EMBL" id="BOMQ01000008">
    <property type="protein sequence ID" value="GIE47135.1"/>
    <property type="molecule type" value="Genomic_DNA"/>
</dbReference>
<comment type="caution">
    <text evidence="1">The sequence shown here is derived from an EMBL/GenBank/DDBJ whole genome shotgun (WGS) entry which is preliminary data.</text>
</comment>
<protein>
    <submittedName>
        <fullName evidence="1">Uncharacterized protein</fullName>
    </submittedName>
</protein>
<name>A0A919MRN6_9ACTN</name>
<evidence type="ECO:0000313" key="1">
    <source>
        <dbReference type="EMBL" id="GIE47135.1"/>
    </source>
</evidence>
<dbReference type="AlphaFoldDB" id="A0A919MRN6"/>